<dbReference type="AlphaFoldDB" id="A0A6J6WA71"/>
<accession>A0A6J6WA71</accession>
<name>A0A6J6WA71_9ZZZZ</name>
<proteinExistence type="predicted"/>
<gene>
    <name evidence="1" type="ORF">UFOPK2925_00785</name>
</gene>
<dbReference type="InterPro" id="IPR036590">
    <property type="entry name" value="SRAP-like"/>
</dbReference>
<organism evidence="1">
    <name type="scientific">freshwater metagenome</name>
    <dbReference type="NCBI Taxonomy" id="449393"/>
    <lineage>
        <taxon>unclassified sequences</taxon>
        <taxon>metagenomes</taxon>
        <taxon>ecological metagenomes</taxon>
    </lineage>
</organism>
<dbReference type="InterPro" id="IPR003738">
    <property type="entry name" value="SRAP"/>
</dbReference>
<dbReference type="GO" id="GO:0003697">
    <property type="term" value="F:single-stranded DNA binding"/>
    <property type="evidence" value="ECO:0007669"/>
    <property type="project" value="InterPro"/>
</dbReference>
<protein>
    <submittedName>
        <fullName evidence="1">Unannotated protein</fullName>
    </submittedName>
</protein>
<dbReference type="Gene3D" id="3.90.1680.10">
    <property type="entry name" value="SOS response associated peptidase-like"/>
    <property type="match status" value="1"/>
</dbReference>
<dbReference type="SUPFAM" id="SSF143081">
    <property type="entry name" value="BB1717-like"/>
    <property type="match status" value="1"/>
</dbReference>
<evidence type="ECO:0000313" key="1">
    <source>
        <dbReference type="EMBL" id="CAB4779868.1"/>
    </source>
</evidence>
<reference evidence="1" key="1">
    <citation type="submission" date="2020-05" db="EMBL/GenBank/DDBJ databases">
        <authorList>
            <person name="Chiriac C."/>
            <person name="Salcher M."/>
            <person name="Ghai R."/>
            <person name="Kavagutti S V."/>
        </authorList>
    </citation>
    <scope>NUCLEOTIDE SEQUENCE</scope>
</reference>
<dbReference type="GO" id="GO:0106300">
    <property type="term" value="P:protein-DNA covalent cross-linking repair"/>
    <property type="evidence" value="ECO:0007669"/>
    <property type="project" value="InterPro"/>
</dbReference>
<dbReference type="Pfam" id="PF02586">
    <property type="entry name" value="SRAP"/>
    <property type="match status" value="1"/>
</dbReference>
<dbReference type="EMBL" id="CAEZZU010000104">
    <property type="protein sequence ID" value="CAB4779868.1"/>
    <property type="molecule type" value="Genomic_DNA"/>
</dbReference>
<sequence>MPVILDERDWAAWLDRSTLQEQLESLLAPAPDDVVVWHEVSTAVNNTRNNDSTLMLAMAPNEEASETLF</sequence>